<dbReference type="GO" id="GO:0004519">
    <property type="term" value="F:endonuclease activity"/>
    <property type="evidence" value="ECO:0007669"/>
    <property type="project" value="UniProtKB-KW"/>
</dbReference>
<dbReference type="GO" id="GO:0004527">
    <property type="term" value="F:exonuclease activity"/>
    <property type="evidence" value="ECO:0007669"/>
    <property type="project" value="UniProtKB-KW"/>
</dbReference>
<keyword evidence="1" id="KW-1133">Transmembrane helix</keyword>
<accession>A0A2T0WRM5</accession>
<evidence type="ECO:0000313" key="3">
    <source>
        <dbReference type="EMBL" id="PRY89327.1"/>
    </source>
</evidence>
<comment type="caution">
    <text evidence="3">The sequence shown here is derived from an EMBL/GenBank/DDBJ whole genome shotgun (WGS) entry which is preliminary data.</text>
</comment>
<dbReference type="RefSeq" id="WP_106264319.1">
    <property type="nucleotide sequence ID" value="NZ_PVTQ01000006.1"/>
</dbReference>
<proteinExistence type="predicted"/>
<dbReference type="InterPro" id="IPR036691">
    <property type="entry name" value="Endo/exonu/phosph_ase_sf"/>
</dbReference>
<dbReference type="PROSITE" id="PS51257">
    <property type="entry name" value="PROKAR_LIPOPROTEIN"/>
    <property type="match status" value="1"/>
</dbReference>
<dbReference type="AlphaFoldDB" id="A0A2T0WRM5"/>
<organism evidence="3 4">
    <name type="scientific">Donghicola tyrosinivorans</name>
    <dbReference type="NCBI Taxonomy" id="1652492"/>
    <lineage>
        <taxon>Bacteria</taxon>
        <taxon>Pseudomonadati</taxon>
        <taxon>Pseudomonadota</taxon>
        <taxon>Alphaproteobacteria</taxon>
        <taxon>Rhodobacterales</taxon>
        <taxon>Roseobacteraceae</taxon>
        <taxon>Donghicola</taxon>
    </lineage>
</organism>
<feature type="transmembrane region" description="Helical" evidence="1">
    <location>
        <begin position="78"/>
        <end position="100"/>
    </location>
</feature>
<keyword evidence="3" id="KW-0255">Endonuclease</keyword>
<dbReference type="Pfam" id="PF03372">
    <property type="entry name" value="Exo_endo_phos"/>
    <property type="match status" value="1"/>
</dbReference>
<dbReference type="SUPFAM" id="SSF56219">
    <property type="entry name" value="DNase I-like"/>
    <property type="match status" value="1"/>
</dbReference>
<gene>
    <name evidence="3" type="ORF">CLV74_10629</name>
</gene>
<dbReference type="Proteomes" id="UP000238392">
    <property type="component" value="Unassembled WGS sequence"/>
</dbReference>
<evidence type="ECO:0000259" key="2">
    <source>
        <dbReference type="Pfam" id="PF03372"/>
    </source>
</evidence>
<feature type="transmembrane region" description="Helical" evidence="1">
    <location>
        <begin position="53"/>
        <end position="71"/>
    </location>
</feature>
<keyword evidence="3" id="KW-0269">Exonuclease</keyword>
<reference evidence="3 4" key="1">
    <citation type="submission" date="2018-03" db="EMBL/GenBank/DDBJ databases">
        <title>Genomic Encyclopedia of Archaeal and Bacterial Type Strains, Phase II (KMG-II): from individual species to whole genera.</title>
        <authorList>
            <person name="Goeker M."/>
        </authorList>
    </citation>
    <scope>NUCLEOTIDE SEQUENCE [LARGE SCALE GENOMIC DNA]</scope>
    <source>
        <strain evidence="3 4">DSM 100212</strain>
    </source>
</reference>
<keyword evidence="3" id="KW-0378">Hydrolase</keyword>
<dbReference type="OrthoDB" id="3808618at2"/>
<evidence type="ECO:0000256" key="1">
    <source>
        <dbReference type="SAM" id="Phobius"/>
    </source>
</evidence>
<keyword evidence="1" id="KW-0472">Membrane</keyword>
<keyword evidence="4" id="KW-1185">Reference proteome</keyword>
<keyword evidence="1" id="KW-0812">Transmembrane</keyword>
<name>A0A2T0WRM5_9RHOB</name>
<keyword evidence="3" id="KW-0540">Nuclease</keyword>
<sequence length="330" mass="35491">MKRMYSTSLAYRVFIGAPLLLFACAAMLAAGLALYVQDESVTGTFARMADSLAPHLYVVGILSFLLSWVFLRGTPIKMIALALGGLSFVLATVSGVWTALDNHKMTIAVDSSLATDITVLWFNVYEGNQVSPNLLASEVRDSGADVVFLGESTPIKSVLPDLQATYPHQMGCAEWSCQITVLSKLPFGEGSKLRATTRPDRLATLVLETGSGKPVTVFASHLAKPWFYGYVNHDIWFVNKALNAAVTPYILVGDFNSAPWSSVMMGLRREHGLSNANNTPKTWPVGAPSIGVPIDGMYVSGGVAITSITPWGAHLQSNHLGLLGTFHVSQ</sequence>
<dbReference type="Gene3D" id="3.60.10.10">
    <property type="entry name" value="Endonuclease/exonuclease/phosphatase"/>
    <property type="match status" value="1"/>
</dbReference>
<protein>
    <submittedName>
        <fullName evidence="3">Endonuclease/exonuclease/phosphatase (EEP) superfamily protein YafD</fullName>
    </submittedName>
</protein>
<dbReference type="InterPro" id="IPR005135">
    <property type="entry name" value="Endo/exonuclease/phosphatase"/>
</dbReference>
<feature type="domain" description="Endonuclease/exonuclease/phosphatase" evidence="2">
    <location>
        <begin position="120"/>
        <end position="310"/>
    </location>
</feature>
<dbReference type="EMBL" id="PVTQ01000006">
    <property type="protein sequence ID" value="PRY89327.1"/>
    <property type="molecule type" value="Genomic_DNA"/>
</dbReference>
<evidence type="ECO:0000313" key="4">
    <source>
        <dbReference type="Proteomes" id="UP000238392"/>
    </source>
</evidence>